<dbReference type="NCBIfam" id="TIGR02450">
    <property type="entry name" value="TIGR02450 family Trp-rich protein"/>
    <property type="match status" value="1"/>
</dbReference>
<proteinExistence type="predicted"/>
<gene>
    <name evidence="1" type="ORF">MST27_09045</name>
</gene>
<reference evidence="1" key="1">
    <citation type="submission" date="2022-03" db="EMBL/GenBank/DDBJ databases">
        <title>Pseudomonas marianensis sp. nov., a marine bacterium isolated from deep-sea sediments of the Mariana Trench.</title>
        <authorList>
            <person name="Wei Y."/>
        </authorList>
    </citation>
    <scope>NUCLEOTIDE SEQUENCE</scope>
    <source>
        <strain evidence="1">PS1</strain>
    </source>
</reference>
<organism evidence="1 2">
    <name type="scientific">Stutzerimonas marianensis</name>
    <dbReference type="NCBI Taxonomy" id="2929513"/>
    <lineage>
        <taxon>Bacteria</taxon>
        <taxon>Pseudomonadati</taxon>
        <taxon>Pseudomonadota</taxon>
        <taxon>Gammaproteobacteria</taxon>
        <taxon>Pseudomonadales</taxon>
        <taxon>Pseudomonadaceae</taxon>
        <taxon>Stutzerimonas</taxon>
    </lineage>
</organism>
<dbReference type="AlphaFoldDB" id="A0A9X1W2V3"/>
<sequence length="71" mass="8639">MNRFNPAKLKLSKWTATHPQRKEKHFLVVDLLHDEAGELLEVELQAIHSRRSEWIDWRRLRDSTTWSMGWR</sequence>
<dbReference type="RefSeq" id="WP_243605637.1">
    <property type="nucleotide sequence ID" value="NZ_JALGRD010000004.1"/>
</dbReference>
<keyword evidence="2" id="KW-1185">Reference proteome</keyword>
<dbReference type="EMBL" id="JALGRD010000004">
    <property type="protein sequence ID" value="MCJ0973513.1"/>
    <property type="molecule type" value="Genomic_DNA"/>
</dbReference>
<dbReference type="Proteomes" id="UP001139682">
    <property type="component" value="Unassembled WGS sequence"/>
</dbReference>
<protein>
    <submittedName>
        <fullName evidence="1">TIGR02450 family Trp-rich protein</fullName>
    </submittedName>
</protein>
<accession>A0A9X1W2V3</accession>
<evidence type="ECO:0000313" key="2">
    <source>
        <dbReference type="Proteomes" id="UP001139682"/>
    </source>
</evidence>
<dbReference type="Pfam" id="PF09493">
    <property type="entry name" value="DUF2389"/>
    <property type="match status" value="1"/>
</dbReference>
<evidence type="ECO:0000313" key="1">
    <source>
        <dbReference type="EMBL" id="MCJ0973513.1"/>
    </source>
</evidence>
<comment type="caution">
    <text evidence="1">The sequence shown here is derived from an EMBL/GenBank/DDBJ whole genome shotgun (WGS) entry which is preliminary data.</text>
</comment>
<dbReference type="InterPro" id="IPR012663">
    <property type="entry name" value="CHP02450_Tryp"/>
</dbReference>
<name>A0A9X1W2V3_9GAMM</name>